<sequence>MLMVWNRCELTSCFTMEECRDITSRLRENQIECTVKTINRSSPSVLNRGTRPSCGTLFEDNSYRYRIYVKRADREAAKEVLGISDIR</sequence>
<reference evidence="1 2" key="1">
    <citation type="submission" date="2020-08" db="EMBL/GenBank/DDBJ databases">
        <title>Genome public.</title>
        <authorList>
            <person name="Liu C."/>
            <person name="Sun Q."/>
        </authorList>
    </citation>
    <scope>NUCLEOTIDE SEQUENCE [LARGE SCALE GENOMIC DNA]</scope>
    <source>
        <strain evidence="1 2">New-38</strain>
    </source>
</reference>
<dbReference type="Proteomes" id="UP000660021">
    <property type="component" value="Unassembled WGS sequence"/>
</dbReference>
<evidence type="ECO:0000313" key="2">
    <source>
        <dbReference type="Proteomes" id="UP000660021"/>
    </source>
</evidence>
<evidence type="ECO:0008006" key="3">
    <source>
        <dbReference type="Google" id="ProtNLM"/>
    </source>
</evidence>
<proteinExistence type="predicted"/>
<name>A0ABR7HUT8_9FIRM</name>
<gene>
    <name evidence="1" type="ORF">H8S34_10135</name>
</gene>
<dbReference type="EMBL" id="JACOPR010000006">
    <property type="protein sequence ID" value="MBC5731186.1"/>
    <property type="molecule type" value="Genomic_DNA"/>
</dbReference>
<accession>A0ABR7HUT8</accession>
<evidence type="ECO:0000313" key="1">
    <source>
        <dbReference type="EMBL" id="MBC5731186.1"/>
    </source>
</evidence>
<protein>
    <recommendedName>
        <fullName evidence="3">DUF2007 domain-containing protein</fullName>
    </recommendedName>
</protein>
<organism evidence="1 2">
    <name type="scientific">Pseudoflavonifractor hominis</name>
    <dbReference type="NCBI Taxonomy" id="2763059"/>
    <lineage>
        <taxon>Bacteria</taxon>
        <taxon>Bacillati</taxon>
        <taxon>Bacillota</taxon>
        <taxon>Clostridia</taxon>
        <taxon>Eubacteriales</taxon>
        <taxon>Oscillospiraceae</taxon>
        <taxon>Pseudoflavonifractor</taxon>
    </lineage>
</organism>
<comment type="caution">
    <text evidence="1">The sequence shown here is derived from an EMBL/GenBank/DDBJ whole genome shotgun (WGS) entry which is preliminary data.</text>
</comment>
<dbReference type="RefSeq" id="WP_186963912.1">
    <property type="nucleotide sequence ID" value="NZ_JACOPR010000006.1"/>
</dbReference>
<keyword evidence="2" id="KW-1185">Reference proteome</keyword>